<dbReference type="Pfam" id="PF02224">
    <property type="entry name" value="Cytidylate_kin"/>
    <property type="match status" value="1"/>
</dbReference>
<dbReference type="OrthoDB" id="9807434at2"/>
<gene>
    <name evidence="8" type="primary">cmk</name>
    <name evidence="10" type="ORF">CXU22_03090</name>
</gene>
<evidence type="ECO:0000256" key="7">
    <source>
        <dbReference type="ARBA" id="ARBA00048478"/>
    </source>
</evidence>
<dbReference type="InterPro" id="IPR011994">
    <property type="entry name" value="Cytidylate_kinase_dom"/>
</dbReference>
<dbReference type="InterPro" id="IPR027417">
    <property type="entry name" value="P-loop_NTPase"/>
</dbReference>
<dbReference type="AlphaFoldDB" id="A0A2N8HET3"/>
<dbReference type="Proteomes" id="UP000236000">
    <property type="component" value="Unassembled WGS sequence"/>
</dbReference>
<evidence type="ECO:0000256" key="5">
    <source>
        <dbReference type="ARBA" id="ARBA00022840"/>
    </source>
</evidence>
<evidence type="ECO:0000313" key="11">
    <source>
        <dbReference type="Proteomes" id="UP000236000"/>
    </source>
</evidence>
<dbReference type="GO" id="GO:0005829">
    <property type="term" value="C:cytosol"/>
    <property type="evidence" value="ECO:0007669"/>
    <property type="project" value="TreeGrafter"/>
</dbReference>
<keyword evidence="2 8" id="KW-0808">Transferase</keyword>
<proteinExistence type="inferred from homology"/>
<sequence length="213" mass="23245">MHPAIAIDGPAASGKSTVAKLIADRLGYTFINTGAMYRAVTWYMLEQGIDPADTAAVLAALPSVPLSFGKDGSRSVVLCGERVLGEELTRRQVNDHVSTIAAIPEVRALLVERQREYNRREPVVMEGRDIGTVVFPDTPFKYFVTASEEVRAARRAAEGLTDSIAERDRKDSSRATAPLAQAPDALLVDTSDMTIDQVVRFITDNIQQKLSAR</sequence>
<comment type="similarity">
    <text evidence="1 8">Belongs to the cytidylate kinase family. Type 1 subfamily.</text>
</comment>
<dbReference type="GO" id="GO:0015949">
    <property type="term" value="P:nucleobase-containing small molecule interconversion"/>
    <property type="evidence" value="ECO:0007669"/>
    <property type="project" value="TreeGrafter"/>
</dbReference>
<evidence type="ECO:0000259" key="9">
    <source>
        <dbReference type="Pfam" id="PF02224"/>
    </source>
</evidence>
<dbReference type="GO" id="GO:0036430">
    <property type="term" value="F:CMP kinase activity"/>
    <property type="evidence" value="ECO:0007669"/>
    <property type="project" value="RHEA"/>
</dbReference>
<dbReference type="EC" id="2.7.4.25" evidence="8"/>
<comment type="catalytic activity">
    <reaction evidence="6 8">
        <text>dCMP + ATP = dCDP + ADP</text>
        <dbReference type="Rhea" id="RHEA:25094"/>
        <dbReference type="ChEBI" id="CHEBI:30616"/>
        <dbReference type="ChEBI" id="CHEBI:57566"/>
        <dbReference type="ChEBI" id="CHEBI:58593"/>
        <dbReference type="ChEBI" id="CHEBI:456216"/>
        <dbReference type="EC" id="2.7.4.25"/>
    </reaction>
</comment>
<evidence type="ECO:0000256" key="1">
    <source>
        <dbReference type="ARBA" id="ARBA00009427"/>
    </source>
</evidence>
<reference evidence="10 11" key="1">
    <citation type="journal article" date="2017" name="BMC Genomics">
        <title>Genome sequencing of 39 Akkermansia muciniphila isolates reveals its population structure, genomic and functional diverisity, and global distribution in mammalian gut microbiotas.</title>
        <authorList>
            <person name="Guo X."/>
            <person name="Li S."/>
            <person name="Zhang J."/>
            <person name="Wu F."/>
            <person name="Li X."/>
            <person name="Wu D."/>
            <person name="Zhang M."/>
            <person name="Ou Z."/>
            <person name="Jie Z."/>
            <person name="Yan Q."/>
            <person name="Li P."/>
            <person name="Yi J."/>
            <person name="Peng Y."/>
        </authorList>
    </citation>
    <scope>NUCLEOTIDE SEQUENCE [LARGE SCALE GENOMIC DNA]</scope>
    <source>
        <strain evidence="10 11">GP24</strain>
    </source>
</reference>
<evidence type="ECO:0000256" key="4">
    <source>
        <dbReference type="ARBA" id="ARBA00022777"/>
    </source>
</evidence>
<keyword evidence="3 8" id="KW-0547">Nucleotide-binding</keyword>
<accession>A0A2N8HET3</accession>
<dbReference type="SUPFAM" id="SSF52540">
    <property type="entry name" value="P-loop containing nucleoside triphosphate hydrolases"/>
    <property type="match status" value="1"/>
</dbReference>
<feature type="binding site" evidence="8">
    <location>
        <begin position="9"/>
        <end position="17"/>
    </location>
    <ligand>
        <name>ATP</name>
        <dbReference type="ChEBI" id="CHEBI:30616"/>
    </ligand>
</feature>
<dbReference type="GO" id="GO:0005524">
    <property type="term" value="F:ATP binding"/>
    <property type="evidence" value="ECO:0007669"/>
    <property type="project" value="UniProtKB-UniRule"/>
</dbReference>
<feature type="domain" description="Cytidylate kinase" evidence="9">
    <location>
        <begin position="5"/>
        <end position="207"/>
    </location>
</feature>
<comment type="catalytic activity">
    <reaction evidence="7 8">
        <text>CMP + ATP = CDP + ADP</text>
        <dbReference type="Rhea" id="RHEA:11600"/>
        <dbReference type="ChEBI" id="CHEBI:30616"/>
        <dbReference type="ChEBI" id="CHEBI:58069"/>
        <dbReference type="ChEBI" id="CHEBI:60377"/>
        <dbReference type="ChEBI" id="CHEBI:456216"/>
        <dbReference type="EC" id="2.7.4.25"/>
    </reaction>
</comment>
<comment type="caution">
    <text evidence="10">The sequence shown here is derived from an EMBL/GenBank/DDBJ whole genome shotgun (WGS) entry which is preliminary data.</text>
</comment>
<organism evidence="10 11">
    <name type="scientific">Akkermansia muciniphila</name>
    <dbReference type="NCBI Taxonomy" id="239935"/>
    <lineage>
        <taxon>Bacteria</taxon>
        <taxon>Pseudomonadati</taxon>
        <taxon>Verrucomicrobiota</taxon>
        <taxon>Verrucomicrobiia</taxon>
        <taxon>Verrucomicrobiales</taxon>
        <taxon>Akkermansiaceae</taxon>
        <taxon>Akkermansia</taxon>
    </lineage>
</organism>
<keyword evidence="8" id="KW-0963">Cytoplasm</keyword>
<dbReference type="HAMAP" id="MF_00238">
    <property type="entry name" value="Cytidyl_kinase_type1"/>
    <property type="match status" value="1"/>
</dbReference>
<dbReference type="NCBIfam" id="TIGR00017">
    <property type="entry name" value="cmk"/>
    <property type="match status" value="1"/>
</dbReference>
<keyword evidence="4 8" id="KW-0418">Kinase</keyword>
<dbReference type="RefSeq" id="WP_102712453.1">
    <property type="nucleotide sequence ID" value="NZ_CABMLK010000003.1"/>
</dbReference>
<dbReference type="GO" id="GO:0036431">
    <property type="term" value="F:dCMP kinase activity"/>
    <property type="evidence" value="ECO:0007669"/>
    <property type="project" value="InterPro"/>
</dbReference>
<dbReference type="Gene3D" id="3.40.50.300">
    <property type="entry name" value="P-loop containing nucleotide triphosphate hydrolases"/>
    <property type="match status" value="1"/>
</dbReference>
<evidence type="ECO:0000256" key="3">
    <source>
        <dbReference type="ARBA" id="ARBA00022741"/>
    </source>
</evidence>
<evidence type="ECO:0000256" key="2">
    <source>
        <dbReference type="ARBA" id="ARBA00022679"/>
    </source>
</evidence>
<name>A0A2N8HET3_9BACT</name>
<evidence type="ECO:0000313" key="10">
    <source>
        <dbReference type="EMBL" id="PNC18797.1"/>
    </source>
</evidence>
<dbReference type="EMBL" id="PJKA01000006">
    <property type="protein sequence ID" value="PNC18797.1"/>
    <property type="molecule type" value="Genomic_DNA"/>
</dbReference>
<dbReference type="InterPro" id="IPR003136">
    <property type="entry name" value="Cytidylate_kin"/>
</dbReference>
<comment type="subcellular location">
    <subcellularLocation>
        <location evidence="8">Cytoplasm</location>
    </subcellularLocation>
</comment>
<dbReference type="CDD" id="cd02020">
    <property type="entry name" value="CMPK"/>
    <property type="match status" value="1"/>
</dbReference>
<dbReference type="PANTHER" id="PTHR21299">
    <property type="entry name" value="CYTIDYLATE KINASE/PANTOATE-BETA-ALANINE LIGASE"/>
    <property type="match status" value="1"/>
</dbReference>
<evidence type="ECO:0000256" key="6">
    <source>
        <dbReference type="ARBA" id="ARBA00047615"/>
    </source>
</evidence>
<keyword evidence="5 8" id="KW-0067">ATP-binding</keyword>
<dbReference type="PANTHER" id="PTHR21299:SF2">
    <property type="entry name" value="CYTIDYLATE KINASE"/>
    <property type="match status" value="1"/>
</dbReference>
<protein>
    <recommendedName>
        <fullName evidence="8">Cytidylate kinase</fullName>
        <shortName evidence="8">CK</shortName>
        <ecNumber evidence="8">2.7.4.25</ecNumber>
    </recommendedName>
    <alternativeName>
        <fullName evidence="8">Cytidine monophosphate kinase</fullName>
        <shortName evidence="8">CMP kinase</shortName>
    </alternativeName>
</protein>
<evidence type="ECO:0000256" key="8">
    <source>
        <dbReference type="HAMAP-Rule" id="MF_00238"/>
    </source>
</evidence>
<dbReference type="GO" id="GO:0006220">
    <property type="term" value="P:pyrimidine nucleotide metabolic process"/>
    <property type="evidence" value="ECO:0007669"/>
    <property type="project" value="UniProtKB-UniRule"/>
</dbReference>